<comment type="catalytic activity">
    <reaction evidence="9">
        <text>6-carboxy-5,6,7,8-tetrahydropterin + H(+) = 7-carboxy-7-carbaguanine + NH4(+)</text>
        <dbReference type="Rhea" id="RHEA:27974"/>
        <dbReference type="ChEBI" id="CHEBI:15378"/>
        <dbReference type="ChEBI" id="CHEBI:28938"/>
        <dbReference type="ChEBI" id="CHEBI:61032"/>
        <dbReference type="ChEBI" id="CHEBI:61036"/>
        <dbReference type="EC" id="4.3.99.3"/>
    </reaction>
</comment>
<dbReference type="eggNOG" id="COG0602">
    <property type="taxonomic scope" value="Bacteria"/>
</dbReference>
<feature type="binding site" evidence="9">
    <location>
        <position position="46"/>
    </location>
    <ligand>
        <name>[4Fe-4S] cluster</name>
        <dbReference type="ChEBI" id="CHEBI:49883"/>
        <note>4Fe-4S-S-AdoMet</note>
    </ligand>
</feature>
<keyword evidence="2 9" id="KW-0949">S-adenosyl-L-methionine</keyword>
<evidence type="ECO:0000313" key="10">
    <source>
        <dbReference type="EMBL" id="ABD12735.1"/>
    </source>
</evidence>
<dbReference type="GO" id="GO:0051539">
    <property type="term" value="F:4 iron, 4 sulfur cluster binding"/>
    <property type="evidence" value="ECO:0007669"/>
    <property type="project" value="UniProtKB-UniRule"/>
</dbReference>
<evidence type="ECO:0000256" key="3">
    <source>
        <dbReference type="ARBA" id="ARBA00022723"/>
    </source>
</evidence>
<evidence type="ECO:0000256" key="8">
    <source>
        <dbReference type="ARBA" id="ARBA00023239"/>
    </source>
</evidence>
<dbReference type="InterPro" id="IPR024924">
    <property type="entry name" value="7-CO-7-deazaguanine_synth-like"/>
</dbReference>
<dbReference type="GO" id="GO:0016840">
    <property type="term" value="F:carbon-nitrogen lyase activity"/>
    <property type="evidence" value="ECO:0007669"/>
    <property type="project" value="UniProtKB-UniRule"/>
</dbReference>
<comment type="subunit">
    <text evidence="9">Homodimer.</text>
</comment>
<keyword evidence="6 9" id="KW-0408">Iron</keyword>
<evidence type="ECO:0000256" key="1">
    <source>
        <dbReference type="ARBA" id="ARBA00022485"/>
    </source>
</evidence>
<keyword evidence="1 9" id="KW-0004">4Fe-4S</keyword>
<dbReference type="NCBIfam" id="TIGR04508">
    <property type="entry name" value="queE_Cx14CxxC"/>
    <property type="match status" value="1"/>
</dbReference>
<feature type="binding site" evidence="9">
    <location>
        <position position="31"/>
    </location>
    <ligand>
        <name>[4Fe-4S] cluster</name>
        <dbReference type="ChEBI" id="CHEBI:49883"/>
        <note>4Fe-4S-S-AdoMet</note>
    </ligand>
</feature>
<reference evidence="10 11" key="1">
    <citation type="journal article" date="2007" name="Genome Res.">
        <title>Genome characteristics of facultatively symbiotic Frankia sp. strains reflect host range and host plant biogeography.</title>
        <authorList>
            <person name="Normand P."/>
            <person name="Lapierre P."/>
            <person name="Tisa L.S."/>
            <person name="Gogarten J.P."/>
            <person name="Alloisio N."/>
            <person name="Bagnarol E."/>
            <person name="Bassi C.A."/>
            <person name="Berry A.M."/>
            <person name="Bickhart D.M."/>
            <person name="Choisne N."/>
            <person name="Couloux A."/>
            <person name="Cournoyer B."/>
            <person name="Cruveiller S."/>
            <person name="Daubin V."/>
            <person name="Demange N."/>
            <person name="Francino M.P."/>
            <person name="Goltsman E."/>
            <person name="Huang Y."/>
            <person name="Kopp O.R."/>
            <person name="Labarre L."/>
            <person name="Lapidus A."/>
            <person name="Lavire C."/>
            <person name="Marechal J."/>
            <person name="Martinez M."/>
            <person name="Mastronunzio J.E."/>
            <person name="Mullin B.C."/>
            <person name="Niemann J."/>
            <person name="Pujic P."/>
            <person name="Rawnsley T."/>
            <person name="Rouy Z."/>
            <person name="Schenowitz C."/>
            <person name="Sellstedt A."/>
            <person name="Tavares F."/>
            <person name="Tomkins J.P."/>
            <person name="Vallenet D."/>
            <person name="Valverde C."/>
            <person name="Wall L.G."/>
            <person name="Wang Y."/>
            <person name="Medigue C."/>
            <person name="Benson D.R."/>
        </authorList>
    </citation>
    <scope>NUCLEOTIDE SEQUENCE [LARGE SCALE GENOMIC DNA]</scope>
    <source>
        <strain evidence="11">DSM 45818 / CECT 9043 / CcI3</strain>
    </source>
</reference>
<keyword evidence="4 9" id="KW-0671">Queuosine biosynthesis</keyword>
<dbReference type="InterPro" id="IPR030977">
    <property type="entry name" value="QueE_Cx14CxxC"/>
</dbReference>
<dbReference type="RefSeq" id="WP_011437761.1">
    <property type="nucleotide sequence ID" value="NC_007777.1"/>
</dbReference>
<evidence type="ECO:0000256" key="5">
    <source>
        <dbReference type="ARBA" id="ARBA00022842"/>
    </source>
</evidence>
<comment type="cofactor">
    <cofactor evidence="9">
        <name>Mg(2+)</name>
        <dbReference type="ChEBI" id="CHEBI:18420"/>
    </cofactor>
</comment>
<name>Q2J7K7_FRACC</name>
<dbReference type="GO" id="GO:0000287">
    <property type="term" value="F:magnesium ion binding"/>
    <property type="evidence" value="ECO:0007669"/>
    <property type="project" value="UniProtKB-UniRule"/>
</dbReference>
<feature type="binding site" evidence="9">
    <location>
        <position position="92"/>
    </location>
    <ligand>
        <name>substrate</name>
    </ligand>
</feature>
<dbReference type="Gene3D" id="3.20.20.70">
    <property type="entry name" value="Aldolase class I"/>
    <property type="match status" value="1"/>
</dbReference>
<dbReference type="InterPro" id="IPR013785">
    <property type="entry name" value="Aldolase_TIM"/>
</dbReference>
<dbReference type="PhylomeDB" id="Q2J7K7"/>
<dbReference type="PANTHER" id="PTHR42836">
    <property type="entry name" value="7-CARBOXY-7-DEAZAGUANINE SYNTHASE"/>
    <property type="match status" value="1"/>
</dbReference>
<dbReference type="PANTHER" id="PTHR42836:SF1">
    <property type="entry name" value="7-CARBOXY-7-DEAZAGUANINE SYNTHASE"/>
    <property type="match status" value="1"/>
</dbReference>
<dbReference type="InterPro" id="IPR007197">
    <property type="entry name" value="rSAM"/>
</dbReference>
<feature type="binding site" evidence="9">
    <location>
        <begin position="12"/>
        <end position="14"/>
    </location>
    <ligand>
        <name>substrate</name>
    </ligand>
</feature>
<feature type="binding site" evidence="9">
    <location>
        <position position="51"/>
    </location>
    <ligand>
        <name>Mg(2+)</name>
        <dbReference type="ChEBI" id="CHEBI:18420"/>
    </ligand>
</feature>
<feature type="binding site" evidence="9">
    <location>
        <position position="49"/>
    </location>
    <ligand>
        <name>[4Fe-4S] cluster</name>
        <dbReference type="ChEBI" id="CHEBI:49883"/>
        <note>4Fe-4S-S-AdoMet</note>
    </ligand>
</feature>
<comment type="cofactor">
    <cofactor evidence="9">
        <name>[4Fe-4S] cluster</name>
        <dbReference type="ChEBI" id="CHEBI:49883"/>
    </cofactor>
    <text evidence="9">Binds 1 [4Fe-4S] cluster. The cluster is coordinated with 3 cysteines and an exchangeable S-adenosyl-L-methionine.</text>
</comment>
<dbReference type="SFLD" id="SFLDF00376">
    <property type="entry name" value="7-carboxy-7-deazaguanine_synth"/>
    <property type="match status" value="1"/>
</dbReference>
<comment type="pathway">
    <text evidence="9">Purine metabolism; 7-cyano-7-deazaguanine biosynthesis.</text>
</comment>
<keyword evidence="7 9" id="KW-0411">Iron-sulfur</keyword>
<evidence type="ECO:0000313" key="11">
    <source>
        <dbReference type="Proteomes" id="UP000001937"/>
    </source>
</evidence>
<dbReference type="EMBL" id="CP000249">
    <property type="protein sequence ID" value="ABD12735.1"/>
    <property type="molecule type" value="Genomic_DNA"/>
</dbReference>
<organism evidence="10 11">
    <name type="scientific">Frankia casuarinae (strain DSM 45818 / CECT 9043 / HFP020203 / CcI3)</name>
    <dbReference type="NCBI Taxonomy" id="106370"/>
    <lineage>
        <taxon>Bacteria</taxon>
        <taxon>Bacillati</taxon>
        <taxon>Actinomycetota</taxon>
        <taxon>Actinomycetes</taxon>
        <taxon>Frankiales</taxon>
        <taxon>Frankiaceae</taxon>
        <taxon>Frankia</taxon>
    </lineage>
</organism>
<evidence type="ECO:0000256" key="4">
    <source>
        <dbReference type="ARBA" id="ARBA00022785"/>
    </source>
</evidence>
<keyword evidence="11" id="KW-1185">Reference proteome</keyword>
<keyword evidence="3 9" id="KW-0479">Metal-binding</keyword>
<comment type="cofactor">
    <cofactor evidence="9">
        <name>S-adenosyl-L-methionine</name>
        <dbReference type="ChEBI" id="CHEBI:59789"/>
    </cofactor>
    <text evidence="9">Binds 1 S-adenosyl-L-methionine per subunit.</text>
</comment>
<dbReference type="HAMAP" id="MF_00917">
    <property type="entry name" value="QueE"/>
    <property type="match status" value="1"/>
</dbReference>
<proteinExistence type="inferred from homology"/>
<feature type="binding site" evidence="9">
    <location>
        <begin position="135"/>
        <end position="137"/>
    </location>
    <ligand>
        <name>S-adenosyl-L-methionine</name>
        <dbReference type="ChEBI" id="CHEBI:59789"/>
    </ligand>
</feature>
<feature type="binding site" evidence="9">
    <location>
        <begin position="175"/>
        <end position="178"/>
    </location>
    <ligand>
        <name>S-adenosyl-L-methionine</name>
        <dbReference type="ChEBI" id="CHEBI:59789"/>
    </ligand>
</feature>
<feature type="binding site" evidence="9">
    <location>
        <position position="27"/>
    </location>
    <ligand>
        <name>substrate</name>
    </ligand>
</feature>
<dbReference type="UniPathway" id="UPA00391"/>
<comment type="caution">
    <text evidence="9">Lacks conserved residue(s) required for the propagation of feature annotation.</text>
</comment>
<keyword evidence="5 9" id="KW-0460">Magnesium</keyword>
<comment type="similarity">
    <text evidence="9">Belongs to the radical SAM superfamily. 7-carboxy-7-deazaguanine synthase family.</text>
</comment>
<dbReference type="SFLD" id="SFLDS00029">
    <property type="entry name" value="Radical_SAM"/>
    <property type="match status" value="1"/>
</dbReference>
<evidence type="ECO:0000256" key="9">
    <source>
        <dbReference type="HAMAP-Rule" id="MF_00917"/>
    </source>
</evidence>
<dbReference type="AlphaFoldDB" id="Q2J7K7"/>
<evidence type="ECO:0000256" key="7">
    <source>
        <dbReference type="ARBA" id="ARBA00023014"/>
    </source>
</evidence>
<keyword evidence="8 9" id="KW-0456">Lyase</keyword>
<dbReference type="SUPFAM" id="SSF102114">
    <property type="entry name" value="Radical SAM enzymes"/>
    <property type="match status" value="1"/>
</dbReference>
<dbReference type="InterPro" id="IPR058240">
    <property type="entry name" value="rSAM_sf"/>
</dbReference>
<feature type="binding site" evidence="9">
    <location>
        <position position="94"/>
    </location>
    <ligand>
        <name>S-adenosyl-L-methionine</name>
        <dbReference type="ChEBI" id="CHEBI:59789"/>
    </ligand>
</feature>
<dbReference type="STRING" id="106370.Francci3_3380"/>
<dbReference type="HOGENOM" id="CLU_066739_0_1_11"/>
<dbReference type="Proteomes" id="UP000001937">
    <property type="component" value="Chromosome"/>
</dbReference>
<dbReference type="GO" id="GO:1904047">
    <property type="term" value="F:S-adenosyl-L-methionine binding"/>
    <property type="evidence" value="ECO:0007669"/>
    <property type="project" value="UniProtKB-UniRule"/>
</dbReference>
<evidence type="ECO:0000256" key="2">
    <source>
        <dbReference type="ARBA" id="ARBA00022691"/>
    </source>
</evidence>
<dbReference type="GO" id="GO:0008616">
    <property type="term" value="P:tRNA queuosine(34) biosynthetic process"/>
    <property type="evidence" value="ECO:0007669"/>
    <property type="project" value="UniProtKB-UniRule"/>
</dbReference>
<accession>Q2J7K7</accession>
<dbReference type="KEGG" id="fra:Francci3_3380"/>
<protein>
    <recommendedName>
        <fullName evidence="9">7-carboxy-7-deazaguanine synthase</fullName>
        <shortName evidence="9">CDG synthase</shortName>
        <ecNumber evidence="9">4.3.99.3</ecNumber>
    </recommendedName>
    <alternativeName>
        <fullName evidence="9">Queuosine biosynthesis protein QueE</fullName>
    </alternativeName>
</protein>
<dbReference type="OrthoDB" id="9782387at2"/>
<dbReference type="EC" id="4.3.99.3" evidence="9"/>
<feature type="binding site" evidence="9">
    <location>
        <begin position="48"/>
        <end position="50"/>
    </location>
    <ligand>
        <name>S-adenosyl-L-methionine</name>
        <dbReference type="ChEBI" id="CHEBI:59789"/>
    </ligand>
</feature>
<evidence type="ECO:0000256" key="6">
    <source>
        <dbReference type="ARBA" id="ARBA00023004"/>
    </source>
</evidence>
<gene>
    <name evidence="9" type="primary">queE</name>
    <name evidence="10" type="ordered locus">Francci3_3380</name>
</gene>
<comment type="function">
    <text evidence="9">Catalyzes the complex heterocyclic radical-mediated conversion of 6-carboxy-5,6,7,8-tetrahydropterin (CPH4) to 7-carboxy-7-deazaguanine (CDG), a step common to the biosynthetic pathways of all 7-deazapurine-containing compounds.</text>
</comment>
<sequence length="212" mass="23035">MVYRIKEIFYTLQGEGVRSGRPAVFCRFALCNLWTGRERDRHRAVCQFCDTDFVGTDGPDGGVFDTPDDLADAVAARWPSDAPGALPYVVCTGGEPLLQLDTPAVSALHTRGFEVAVETNGTCPAPAGLDWVCVSPKAGAPLRLTTGDELKLVFPQPGAGPELFAGLEFGHHLLQPMDGPHREANTRAALDYCLAHPRWRLSIQTHKILGIR</sequence>